<dbReference type="EMBL" id="JAJFAZ020000001">
    <property type="protein sequence ID" value="KAI5348464.1"/>
    <property type="molecule type" value="Genomic_DNA"/>
</dbReference>
<protein>
    <submittedName>
        <fullName evidence="1">Uncharacterized protein</fullName>
    </submittedName>
</protein>
<keyword evidence="2" id="KW-1185">Reference proteome</keyword>
<gene>
    <name evidence="1" type="ORF">L3X38_001351</name>
</gene>
<proteinExistence type="predicted"/>
<dbReference type="Proteomes" id="UP001054821">
    <property type="component" value="Chromosome 1"/>
</dbReference>
<sequence length="74" mass="8690">MIPGNIKDLIKNDIVPKVLNQPLSPTTYKDYFAVLLNAEEFYFEKWPHFDLENVTLALHEAAIHKNQIRKREPL</sequence>
<name>A0AAD4WRW5_PRUDU</name>
<comment type="caution">
    <text evidence="1">The sequence shown here is derived from an EMBL/GenBank/DDBJ whole genome shotgun (WGS) entry which is preliminary data.</text>
</comment>
<evidence type="ECO:0000313" key="1">
    <source>
        <dbReference type="EMBL" id="KAI5348464.1"/>
    </source>
</evidence>
<organism evidence="1 2">
    <name type="scientific">Prunus dulcis</name>
    <name type="common">Almond</name>
    <name type="synonym">Amygdalus dulcis</name>
    <dbReference type="NCBI Taxonomy" id="3755"/>
    <lineage>
        <taxon>Eukaryota</taxon>
        <taxon>Viridiplantae</taxon>
        <taxon>Streptophyta</taxon>
        <taxon>Embryophyta</taxon>
        <taxon>Tracheophyta</taxon>
        <taxon>Spermatophyta</taxon>
        <taxon>Magnoliopsida</taxon>
        <taxon>eudicotyledons</taxon>
        <taxon>Gunneridae</taxon>
        <taxon>Pentapetalae</taxon>
        <taxon>rosids</taxon>
        <taxon>fabids</taxon>
        <taxon>Rosales</taxon>
        <taxon>Rosaceae</taxon>
        <taxon>Amygdaloideae</taxon>
        <taxon>Amygdaleae</taxon>
        <taxon>Prunus</taxon>
    </lineage>
</organism>
<accession>A0AAD4WRW5</accession>
<reference evidence="1 2" key="1">
    <citation type="journal article" date="2022" name="G3 (Bethesda)">
        <title>Whole-genome sequence and methylome profiling of the almond [Prunus dulcis (Mill.) D.A. Webb] cultivar 'Nonpareil'.</title>
        <authorList>
            <person name="D'Amico-Willman K.M."/>
            <person name="Ouma W.Z."/>
            <person name="Meulia T."/>
            <person name="Sideli G.M."/>
            <person name="Gradziel T.M."/>
            <person name="Fresnedo-Ramirez J."/>
        </authorList>
    </citation>
    <scope>NUCLEOTIDE SEQUENCE [LARGE SCALE GENOMIC DNA]</scope>
    <source>
        <strain evidence="1">Clone GOH B32 T37-40</strain>
    </source>
</reference>
<dbReference type="AlphaFoldDB" id="A0AAD4WRW5"/>
<evidence type="ECO:0000313" key="2">
    <source>
        <dbReference type="Proteomes" id="UP001054821"/>
    </source>
</evidence>